<name>A0A2U1F828_9PORP</name>
<comment type="caution">
    <text evidence="1">The sequence shown here is derived from an EMBL/GenBank/DDBJ whole genome shotgun (WGS) entry which is preliminary data.</text>
</comment>
<dbReference type="Proteomes" id="UP000245462">
    <property type="component" value="Unassembled WGS sequence"/>
</dbReference>
<evidence type="ECO:0000313" key="2">
    <source>
        <dbReference type="Proteomes" id="UP000245462"/>
    </source>
</evidence>
<organism evidence="1 2">
    <name type="scientific">Porphyromonas loveana</name>
    <dbReference type="NCBI Taxonomy" id="1884669"/>
    <lineage>
        <taxon>Bacteria</taxon>
        <taxon>Pseudomonadati</taxon>
        <taxon>Bacteroidota</taxon>
        <taxon>Bacteroidia</taxon>
        <taxon>Bacteroidales</taxon>
        <taxon>Porphyromonadaceae</taxon>
        <taxon>Porphyromonas</taxon>
    </lineage>
</organism>
<accession>A0A2U1F828</accession>
<proteinExistence type="predicted"/>
<gene>
    <name evidence="1" type="ORF">C7382_11431</name>
</gene>
<sequence>MVFGLPNFFSLCAENGASGVEYRGETDNRKNPIRRKKIFPAEKLFLTMKIKFLYDENIFLQ</sequence>
<protein>
    <submittedName>
        <fullName evidence="1">Uncharacterized protein</fullName>
    </submittedName>
</protein>
<dbReference type="AlphaFoldDB" id="A0A2U1F828"/>
<dbReference type="RefSeq" id="WP_116679788.1">
    <property type="nucleotide sequence ID" value="NZ_JBHAQC010000137.1"/>
</dbReference>
<evidence type="ECO:0000313" key="1">
    <source>
        <dbReference type="EMBL" id="PVZ08332.1"/>
    </source>
</evidence>
<reference evidence="1 2" key="1">
    <citation type="submission" date="2018-04" db="EMBL/GenBank/DDBJ databases">
        <title>Genomic Encyclopedia of Type Strains, Phase IV (KMG-IV): sequencing the most valuable type-strain genomes for metagenomic binning, comparative biology and taxonomic classification.</title>
        <authorList>
            <person name="Goeker M."/>
        </authorList>
    </citation>
    <scope>NUCLEOTIDE SEQUENCE [LARGE SCALE GENOMIC DNA]</scope>
    <source>
        <strain evidence="1 2">DSM 28520</strain>
    </source>
</reference>
<dbReference type="EMBL" id="QEKY01000014">
    <property type="protein sequence ID" value="PVZ08332.1"/>
    <property type="molecule type" value="Genomic_DNA"/>
</dbReference>
<keyword evidence="2" id="KW-1185">Reference proteome</keyword>